<accession>A0A6S6SE39</accession>
<protein>
    <submittedName>
        <fullName evidence="1">Uncharacterized protein</fullName>
    </submittedName>
</protein>
<gene>
    <name evidence="1" type="ORF">HELGO_WM28689</name>
</gene>
<reference evidence="1" key="1">
    <citation type="submission" date="2020-01" db="EMBL/GenBank/DDBJ databases">
        <authorList>
            <person name="Meier V. D."/>
            <person name="Meier V D."/>
        </authorList>
    </citation>
    <scope>NUCLEOTIDE SEQUENCE</scope>
    <source>
        <strain evidence="1">HLG_WM_MAG_09</strain>
    </source>
</reference>
<proteinExistence type="predicted"/>
<evidence type="ECO:0000313" key="1">
    <source>
        <dbReference type="EMBL" id="CAA6801275.1"/>
    </source>
</evidence>
<dbReference type="EMBL" id="CACVAT010000031">
    <property type="protein sequence ID" value="CAA6801275.1"/>
    <property type="molecule type" value="Genomic_DNA"/>
</dbReference>
<dbReference type="AlphaFoldDB" id="A0A6S6SE39"/>
<name>A0A6S6SE39_9GAMM</name>
<sequence>MYEKQANSFASSLLLPGSFVKPFIARNDLTWELIKEVADKCEASLQATAWRLVTLAKEEYSLIIQYSNEVWIPIKSPSCHHFVERNKFSDYLLKTEIVNDRGFPSSWDECEATEWIDSSPQLPSIKYSAISYPEYGLTMTILYMPEVDGWEEEGDTEWTPPSF</sequence>
<organism evidence="1">
    <name type="scientific">uncultured Thiotrichaceae bacterium</name>
    <dbReference type="NCBI Taxonomy" id="298394"/>
    <lineage>
        <taxon>Bacteria</taxon>
        <taxon>Pseudomonadati</taxon>
        <taxon>Pseudomonadota</taxon>
        <taxon>Gammaproteobacteria</taxon>
        <taxon>Thiotrichales</taxon>
        <taxon>Thiotrichaceae</taxon>
        <taxon>environmental samples</taxon>
    </lineage>
</organism>